<evidence type="ECO:0000256" key="10">
    <source>
        <dbReference type="ARBA" id="ARBA00023136"/>
    </source>
</evidence>
<keyword evidence="5" id="KW-0547">Nucleotide-binding</keyword>
<dbReference type="SMART" id="SM00382">
    <property type="entry name" value="AAA"/>
    <property type="match status" value="1"/>
</dbReference>
<feature type="domain" description="ABC transporter" evidence="12">
    <location>
        <begin position="363"/>
        <end position="600"/>
    </location>
</feature>
<keyword evidence="3" id="KW-1003">Cell membrane</keyword>
<dbReference type="GO" id="GO:0015421">
    <property type="term" value="F:ABC-type oligopeptide transporter activity"/>
    <property type="evidence" value="ECO:0007669"/>
    <property type="project" value="TreeGrafter"/>
</dbReference>
<feature type="transmembrane region" description="Helical" evidence="11">
    <location>
        <begin position="298"/>
        <end position="316"/>
    </location>
</feature>
<protein>
    <submittedName>
        <fullName evidence="14">Lipid A export permease/ATP-binding protein MsbA</fullName>
    </submittedName>
</protein>
<feature type="transmembrane region" description="Helical" evidence="11">
    <location>
        <begin position="84"/>
        <end position="112"/>
    </location>
</feature>
<evidence type="ECO:0000256" key="6">
    <source>
        <dbReference type="ARBA" id="ARBA00022840"/>
    </source>
</evidence>
<evidence type="ECO:0000256" key="9">
    <source>
        <dbReference type="ARBA" id="ARBA00023055"/>
    </source>
</evidence>
<evidence type="ECO:0000256" key="8">
    <source>
        <dbReference type="ARBA" id="ARBA00022989"/>
    </source>
</evidence>
<keyword evidence="8 11" id="KW-1133">Transmembrane helix</keyword>
<proteinExistence type="predicted"/>
<feature type="transmembrane region" description="Helical" evidence="11">
    <location>
        <begin position="25"/>
        <end position="48"/>
    </location>
</feature>
<keyword evidence="9" id="KW-0445">Lipid transport</keyword>
<dbReference type="InterPro" id="IPR003439">
    <property type="entry name" value="ABC_transporter-like_ATP-bd"/>
</dbReference>
<dbReference type="PROSITE" id="PS50893">
    <property type="entry name" value="ABC_TRANSPORTER_2"/>
    <property type="match status" value="1"/>
</dbReference>
<dbReference type="SUPFAM" id="SSF52540">
    <property type="entry name" value="P-loop containing nucleoside triphosphate hydrolases"/>
    <property type="match status" value="1"/>
</dbReference>
<dbReference type="GO" id="GO:0005524">
    <property type="term" value="F:ATP binding"/>
    <property type="evidence" value="ECO:0007669"/>
    <property type="project" value="UniProtKB-KW"/>
</dbReference>
<dbReference type="PANTHER" id="PTHR43394">
    <property type="entry name" value="ATP-DEPENDENT PERMEASE MDL1, MITOCHONDRIAL"/>
    <property type="match status" value="1"/>
</dbReference>
<dbReference type="GO" id="GO:0034040">
    <property type="term" value="F:ATPase-coupled lipid transmembrane transporter activity"/>
    <property type="evidence" value="ECO:0007669"/>
    <property type="project" value="InterPro"/>
</dbReference>
<dbReference type="SUPFAM" id="SSF90123">
    <property type="entry name" value="ABC transporter transmembrane region"/>
    <property type="match status" value="1"/>
</dbReference>
<keyword evidence="15" id="KW-1185">Reference proteome</keyword>
<evidence type="ECO:0000256" key="2">
    <source>
        <dbReference type="ARBA" id="ARBA00022448"/>
    </source>
</evidence>
<dbReference type="Pfam" id="PF00005">
    <property type="entry name" value="ABC_tran"/>
    <property type="match status" value="1"/>
</dbReference>
<evidence type="ECO:0000256" key="1">
    <source>
        <dbReference type="ARBA" id="ARBA00004651"/>
    </source>
</evidence>
<dbReference type="Gene3D" id="3.40.50.300">
    <property type="entry name" value="P-loop containing nucleotide triphosphate hydrolases"/>
    <property type="match status" value="1"/>
</dbReference>
<dbReference type="EMBL" id="RXNU01000003">
    <property type="protein sequence ID" value="RTR39464.1"/>
    <property type="molecule type" value="Genomic_DNA"/>
</dbReference>
<dbReference type="InterPro" id="IPR036640">
    <property type="entry name" value="ABC1_TM_sf"/>
</dbReference>
<dbReference type="Proteomes" id="UP000267448">
    <property type="component" value="Unassembled WGS sequence"/>
</dbReference>
<reference evidence="14 15" key="1">
    <citation type="submission" date="2018-12" db="EMBL/GenBank/DDBJ databases">
        <authorList>
            <person name="Yu L."/>
        </authorList>
    </citation>
    <scope>NUCLEOTIDE SEQUENCE [LARGE SCALE GENOMIC DNA]</scope>
    <source>
        <strain evidence="14 15">HAW-EB2</strain>
    </source>
</reference>
<evidence type="ECO:0000256" key="4">
    <source>
        <dbReference type="ARBA" id="ARBA00022692"/>
    </source>
</evidence>
<accession>A0A431WVM0</accession>
<dbReference type="InterPro" id="IPR017871">
    <property type="entry name" value="ABC_transporter-like_CS"/>
</dbReference>
<dbReference type="InterPro" id="IPR003593">
    <property type="entry name" value="AAA+_ATPase"/>
</dbReference>
<evidence type="ECO:0000313" key="14">
    <source>
        <dbReference type="EMBL" id="RTR39464.1"/>
    </source>
</evidence>
<keyword evidence="2" id="KW-0813">Transport</keyword>
<dbReference type="AlphaFoldDB" id="A0A431WVM0"/>
<feature type="transmembrane region" description="Helical" evidence="11">
    <location>
        <begin position="274"/>
        <end position="292"/>
    </location>
</feature>
<dbReference type="OrthoDB" id="9782586at2"/>
<dbReference type="FunFam" id="3.40.50.300:FF:000140">
    <property type="entry name" value="Lipid A export ATP-binding/permease protein MsbA"/>
    <property type="match status" value="1"/>
</dbReference>
<keyword evidence="7" id="KW-1278">Translocase</keyword>
<dbReference type="InterPro" id="IPR039421">
    <property type="entry name" value="Type_1_exporter"/>
</dbReference>
<evidence type="ECO:0000259" key="12">
    <source>
        <dbReference type="PROSITE" id="PS50893"/>
    </source>
</evidence>
<keyword evidence="4 11" id="KW-0812">Transmembrane</keyword>
<dbReference type="Pfam" id="PF00664">
    <property type="entry name" value="ABC_membrane"/>
    <property type="match status" value="1"/>
</dbReference>
<name>A0A431WVM0_9GAMM</name>
<dbReference type="CDD" id="cd18552">
    <property type="entry name" value="ABC_6TM_MsbA_like"/>
    <property type="match status" value="1"/>
</dbReference>
<dbReference type="PROSITE" id="PS00211">
    <property type="entry name" value="ABC_TRANSPORTER_1"/>
    <property type="match status" value="1"/>
</dbReference>
<feature type="domain" description="ABC transmembrane type-1" evidence="13">
    <location>
        <begin position="28"/>
        <end position="331"/>
    </location>
</feature>
<evidence type="ECO:0000313" key="15">
    <source>
        <dbReference type="Proteomes" id="UP000267448"/>
    </source>
</evidence>
<evidence type="ECO:0000259" key="13">
    <source>
        <dbReference type="PROSITE" id="PS50929"/>
    </source>
</evidence>
<dbReference type="NCBIfam" id="TIGR02203">
    <property type="entry name" value="MsbA_lipidA"/>
    <property type="match status" value="1"/>
</dbReference>
<dbReference type="Gene3D" id="1.20.1560.10">
    <property type="entry name" value="ABC transporter type 1, transmembrane domain"/>
    <property type="match status" value="1"/>
</dbReference>
<dbReference type="GO" id="GO:0016887">
    <property type="term" value="F:ATP hydrolysis activity"/>
    <property type="evidence" value="ECO:0007669"/>
    <property type="project" value="InterPro"/>
</dbReference>
<evidence type="ECO:0000256" key="5">
    <source>
        <dbReference type="ARBA" id="ARBA00022741"/>
    </source>
</evidence>
<evidence type="ECO:0000256" key="7">
    <source>
        <dbReference type="ARBA" id="ARBA00022967"/>
    </source>
</evidence>
<comment type="subcellular location">
    <subcellularLocation>
        <location evidence="1">Cell membrane</location>
        <topology evidence="1">Multi-pass membrane protein</topology>
    </subcellularLocation>
</comment>
<dbReference type="PANTHER" id="PTHR43394:SF1">
    <property type="entry name" value="ATP-BINDING CASSETTE SUB-FAMILY B MEMBER 10, MITOCHONDRIAL"/>
    <property type="match status" value="1"/>
</dbReference>
<dbReference type="InterPro" id="IPR011527">
    <property type="entry name" value="ABC1_TM_dom"/>
</dbReference>
<comment type="caution">
    <text evidence="14">The sequence shown here is derived from an EMBL/GenBank/DDBJ whole genome shotgun (WGS) entry which is preliminary data.</text>
</comment>
<evidence type="ECO:0000256" key="3">
    <source>
        <dbReference type="ARBA" id="ARBA00022475"/>
    </source>
</evidence>
<dbReference type="InterPro" id="IPR027417">
    <property type="entry name" value="P-loop_NTPase"/>
</dbReference>
<sequence>MTKSTKSEVWTVFRRLLGYLKPLKAVFAFAVLGLTTYALVDATFIAVIKPFIDEGFGGQAGQATSSINTLDLGTSGGFNANNEVLFYAPFVVIGLFTLRGLANFVSTYSISYMSARLIMDMRQQVFEHYLTLPVSYMDSENTGNLISRVTYDTEQIARATGSAMITIIRDSITVIGMLGIMFYYSWKLSLCILVIGPIIGYVIATVSKRFRKVSKNIQAAMGSVTAATEQMLKGHKNVLSFGGQETEAARFWKVNDQNRYQTMKLAMAQSVSQPLVMIIGSFALAFVLYAASIDSLKAELTAGTFATILGAMLAMLQPIKNLTRVNAEFQRGIAACTTVFELLDTSPEVDNGTYQVERVQGDLSFNQVNFSYPGQEKAALKDINFTVEQGKTIALVGRSGSGKSTIANLVTRFYTGLSEGKITLDGVNIDDYTLTCLRDQVALVSQQVTLFNDSIANNIAYAYSGEATKEQIIEAATLAHAMEFIEQLPEGLDTQIGEDGVMLSGGQRQRIAIARAILRNSPVLILDEATSALDTESEKAIQLGLDNLRHNRTSIVIAHRLSTIESADQILVVDQGQIIERGNHQSLLEQDGMYAKLYQMQFGS</sequence>
<evidence type="ECO:0000256" key="11">
    <source>
        <dbReference type="SAM" id="Phobius"/>
    </source>
</evidence>
<feature type="transmembrane region" description="Helical" evidence="11">
    <location>
        <begin position="190"/>
        <end position="207"/>
    </location>
</feature>
<dbReference type="GO" id="GO:0005886">
    <property type="term" value="C:plasma membrane"/>
    <property type="evidence" value="ECO:0007669"/>
    <property type="project" value="UniProtKB-SubCell"/>
</dbReference>
<gene>
    <name evidence="14" type="primary">msbA</name>
    <name evidence="14" type="ORF">EKG38_06560</name>
</gene>
<dbReference type="InterPro" id="IPR011917">
    <property type="entry name" value="ABC_transpr_lipidA"/>
</dbReference>
<dbReference type="PROSITE" id="PS50929">
    <property type="entry name" value="ABC_TM1F"/>
    <property type="match status" value="1"/>
</dbReference>
<organism evidence="14 15">
    <name type="scientific">Shewanella canadensis</name>
    <dbReference type="NCBI Taxonomy" id="271096"/>
    <lineage>
        <taxon>Bacteria</taxon>
        <taxon>Pseudomonadati</taxon>
        <taxon>Pseudomonadota</taxon>
        <taxon>Gammaproteobacteria</taxon>
        <taxon>Alteromonadales</taxon>
        <taxon>Shewanellaceae</taxon>
        <taxon>Shewanella</taxon>
    </lineage>
</organism>
<keyword evidence="10 11" id="KW-0472">Membrane</keyword>
<dbReference type="RefSeq" id="WP_126519490.1">
    <property type="nucleotide sequence ID" value="NZ_RXNU01000003.1"/>
</dbReference>
<keyword evidence="6 14" id="KW-0067">ATP-binding</keyword>